<feature type="region of interest" description="Disordered" evidence="1">
    <location>
        <begin position="146"/>
        <end position="190"/>
    </location>
</feature>
<comment type="caution">
    <text evidence="2">The sequence shown here is derived from an EMBL/GenBank/DDBJ whole genome shotgun (WGS) entry which is preliminary data.</text>
</comment>
<dbReference type="EMBL" id="JAKLMC020000008">
    <property type="protein sequence ID" value="KAK5954623.1"/>
    <property type="molecule type" value="Genomic_DNA"/>
</dbReference>
<proteinExistence type="predicted"/>
<evidence type="ECO:0000313" key="3">
    <source>
        <dbReference type="Proteomes" id="UP001316803"/>
    </source>
</evidence>
<feature type="region of interest" description="Disordered" evidence="1">
    <location>
        <begin position="223"/>
        <end position="270"/>
    </location>
</feature>
<reference evidence="2 3" key="1">
    <citation type="submission" date="2022-12" db="EMBL/GenBank/DDBJ databases">
        <title>Genomic features and morphological characterization of a novel Knufia sp. strain isolated from spacecraft assembly facility.</title>
        <authorList>
            <person name="Teixeira M."/>
            <person name="Chander A.M."/>
            <person name="Stajich J.E."/>
            <person name="Venkateswaran K."/>
        </authorList>
    </citation>
    <scope>NUCLEOTIDE SEQUENCE [LARGE SCALE GENOMIC DNA]</scope>
    <source>
        <strain evidence="2 3">FJI-L2-BK-P2</strain>
    </source>
</reference>
<feature type="compositionally biased region" description="Polar residues" evidence="1">
    <location>
        <begin position="223"/>
        <end position="232"/>
    </location>
</feature>
<dbReference type="AlphaFoldDB" id="A0AAN8EMD6"/>
<evidence type="ECO:0000313" key="2">
    <source>
        <dbReference type="EMBL" id="KAK5954623.1"/>
    </source>
</evidence>
<name>A0AAN8EMD6_9EURO</name>
<feature type="compositionally biased region" description="Basic and acidic residues" evidence="1">
    <location>
        <begin position="99"/>
        <end position="113"/>
    </location>
</feature>
<sequence>MTLYQLYYVHNKRNKDPPPEEALVLDLNLIKSTLDHLDHKLVRPNFFYLEKQPAIAILLVTSEGTETGMPAMANATPFPPTAPRTSTATDHFASSVSSTKEHQPMTNKVRTDTDMNSMPRNLQFHLQQTSPGSKQIVNESLAARRFNVDAPNSSKALGKTNKRKHGNNQDSDKDKEENIFSADGNRKRGHRCEPCIRMKKGCKGGPPVCDMCRQKNRANQCVWNGANSGSKSQRTHKAPQVPLKQASPPARLEADMSSSDSQSEGEDVESEIAPLVSDHFVTIREDDHHTDVEAQARLTVPESKILDILPAEVVAGTDHVRYRVVAETVKQRGGIGAPAMLLRKQHEGLEAQNDGNAIPQPANVFHRHTTYTKRWIALHTPRIHNSQDIYPNIRSIAQPWLNADANIINWSRVTVPGTEYVEYHITSQSNQYPKAATHTTHNLVSQNLNLSATSGAAPHTSGFHPTYNRTGPMSFEQYRKYRCTPQQRKDWENMIARKVIQIDPEVIPNEAQRTFIKVYKGPVTLSLKPMIGEIVVEICDEDLEDTQHYFDQVWDFVLAHLPVNDNTINETHKQRLAGIKPGNPRPVTEADAIEFFFALKCLRAAGWDYKKAEHLLVNHVGKHILYLKDGIRWNDEIGRWYSGTSKWLAEWLEDKMEEDERRRAE</sequence>
<accession>A0AAN8EMD6</accession>
<keyword evidence="3" id="KW-1185">Reference proteome</keyword>
<organism evidence="2 3">
    <name type="scientific">Knufia fluminis</name>
    <dbReference type="NCBI Taxonomy" id="191047"/>
    <lineage>
        <taxon>Eukaryota</taxon>
        <taxon>Fungi</taxon>
        <taxon>Dikarya</taxon>
        <taxon>Ascomycota</taxon>
        <taxon>Pezizomycotina</taxon>
        <taxon>Eurotiomycetes</taxon>
        <taxon>Chaetothyriomycetidae</taxon>
        <taxon>Chaetothyriales</taxon>
        <taxon>Trichomeriaceae</taxon>
        <taxon>Knufia</taxon>
    </lineage>
</organism>
<protein>
    <recommendedName>
        <fullName evidence="4">Zn(2)-C6 fungal-type domain-containing protein</fullName>
    </recommendedName>
</protein>
<evidence type="ECO:0008006" key="4">
    <source>
        <dbReference type="Google" id="ProtNLM"/>
    </source>
</evidence>
<evidence type="ECO:0000256" key="1">
    <source>
        <dbReference type="SAM" id="MobiDB-lite"/>
    </source>
</evidence>
<feature type="region of interest" description="Disordered" evidence="1">
    <location>
        <begin position="94"/>
        <end position="116"/>
    </location>
</feature>
<dbReference type="Proteomes" id="UP001316803">
    <property type="component" value="Unassembled WGS sequence"/>
</dbReference>
<gene>
    <name evidence="2" type="ORF">OHC33_004345</name>
</gene>